<dbReference type="OrthoDB" id="1836949at2"/>
<dbReference type="SUPFAM" id="SSF47240">
    <property type="entry name" value="Ferritin-like"/>
    <property type="match status" value="1"/>
</dbReference>
<evidence type="ECO:0000256" key="1">
    <source>
        <dbReference type="SAM" id="MobiDB-lite"/>
    </source>
</evidence>
<dbReference type="STRING" id="1385515.GCA_000423325_00408"/>
<dbReference type="eggNOG" id="COG1633">
    <property type="taxonomic scope" value="Bacteria"/>
</dbReference>
<protein>
    <recommendedName>
        <fullName evidence="4">Rubrerythrin diiron-binding domain-containing protein</fullName>
    </recommendedName>
</protein>
<dbReference type="Proteomes" id="UP000030003">
    <property type="component" value="Unassembled WGS sequence"/>
</dbReference>
<sequence>MEQWLMHELNEVYNYYSAVQQEPNPRIKAIWERFLDYELGHLQYVMELFKEVERRDPRELIPDTLPEPIPFASQREFVRKVLLQEVDLRASGADFVPLEQDPERSQKYRQHLNSEGSPTEAAPAGYVWNPGTELAMPAEQQK</sequence>
<organism evidence="2 3">
    <name type="scientific">Lysobacter defluvii IMMIB APB-9 = DSM 18482</name>
    <dbReference type="NCBI Taxonomy" id="1385515"/>
    <lineage>
        <taxon>Bacteria</taxon>
        <taxon>Pseudomonadati</taxon>
        <taxon>Pseudomonadota</taxon>
        <taxon>Gammaproteobacteria</taxon>
        <taxon>Lysobacterales</taxon>
        <taxon>Lysobacteraceae</taxon>
        <taxon>Novilysobacter</taxon>
    </lineage>
</organism>
<accession>A0A0A0M839</accession>
<evidence type="ECO:0000313" key="3">
    <source>
        <dbReference type="Proteomes" id="UP000030003"/>
    </source>
</evidence>
<dbReference type="InterPro" id="IPR009078">
    <property type="entry name" value="Ferritin-like_SF"/>
</dbReference>
<gene>
    <name evidence="2" type="ORF">N791_10955</name>
</gene>
<proteinExistence type="predicted"/>
<evidence type="ECO:0000313" key="2">
    <source>
        <dbReference type="EMBL" id="KGO99173.1"/>
    </source>
</evidence>
<feature type="region of interest" description="Disordered" evidence="1">
    <location>
        <begin position="94"/>
        <end position="142"/>
    </location>
</feature>
<evidence type="ECO:0008006" key="4">
    <source>
        <dbReference type="Google" id="ProtNLM"/>
    </source>
</evidence>
<comment type="caution">
    <text evidence="2">The sequence shown here is derived from an EMBL/GenBank/DDBJ whole genome shotgun (WGS) entry which is preliminary data.</text>
</comment>
<keyword evidence="3" id="KW-1185">Reference proteome</keyword>
<dbReference type="AlphaFoldDB" id="A0A0A0M839"/>
<name>A0A0A0M839_9GAMM</name>
<reference evidence="2 3" key="1">
    <citation type="submission" date="2013-08" db="EMBL/GenBank/DDBJ databases">
        <title>Genomic analysis of Lysobacter defluvii.</title>
        <authorList>
            <person name="Wang Q."/>
            <person name="Wang G."/>
        </authorList>
    </citation>
    <scope>NUCLEOTIDE SEQUENCE [LARGE SCALE GENOMIC DNA]</scope>
    <source>
        <strain evidence="2 3">IMMIB APB-9</strain>
    </source>
</reference>
<dbReference type="RefSeq" id="WP_027068954.1">
    <property type="nucleotide sequence ID" value="NZ_AUHT01000004.1"/>
</dbReference>
<dbReference type="EMBL" id="AVBH01000028">
    <property type="protein sequence ID" value="KGO99173.1"/>
    <property type="molecule type" value="Genomic_DNA"/>
</dbReference>